<dbReference type="Pfam" id="PF13636">
    <property type="entry name" value="Methyltranf_PUA"/>
    <property type="match status" value="1"/>
</dbReference>
<protein>
    <submittedName>
        <fullName evidence="8">RNA methyltransferase</fullName>
    </submittedName>
</protein>
<dbReference type="GO" id="GO:0008173">
    <property type="term" value="F:RNA methyltransferase activity"/>
    <property type="evidence" value="ECO:0007669"/>
    <property type="project" value="InterPro"/>
</dbReference>
<dbReference type="GO" id="GO:0003723">
    <property type="term" value="F:RNA binding"/>
    <property type="evidence" value="ECO:0007669"/>
    <property type="project" value="UniProtKB-UniRule"/>
</dbReference>
<evidence type="ECO:0000313" key="8">
    <source>
        <dbReference type="EMBL" id="AXY78058.1"/>
    </source>
</evidence>
<dbReference type="PRINTS" id="PR02008">
    <property type="entry name" value="RCMTFAMILY"/>
</dbReference>
<dbReference type="InterPro" id="IPR029063">
    <property type="entry name" value="SAM-dependent_MTases_sf"/>
</dbReference>
<dbReference type="EMBL" id="CP032157">
    <property type="protein sequence ID" value="AXY78058.1"/>
    <property type="molecule type" value="Genomic_DNA"/>
</dbReference>
<evidence type="ECO:0000313" key="9">
    <source>
        <dbReference type="Proteomes" id="UP000263900"/>
    </source>
</evidence>
<keyword evidence="9" id="KW-1185">Reference proteome</keyword>
<dbReference type="Proteomes" id="UP000263900">
    <property type="component" value="Chromosome"/>
</dbReference>
<dbReference type="PANTHER" id="PTHR22807">
    <property type="entry name" value="NOP2 YEAST -RELATED NOL1/NOP2/FMU SUN DOMAIN-CONTAINING"/>
    <property type="match status" value="1"/>
</dbReference>
<dbReference type="InterPro" id="IPR049560">
    <property type="entry name" value="MeTrfase_RsmB-F_NOP2_cat"/>
</dbReference>
<dbReference type="Gene3D" id="2.30.130.60">
    <property type="match status" value="1"/>
</dbReference>
<proteinExistence type="inferred from homology"/>
<gene>
    <name evidence="8" type="ORF">D3H65_30480</name>
</gene>
<dbReference type="Pfam" id="PF01189">
    <property type="entry name" value="Methyltr_RsmB-F"/>
    <property type="match status" value="1"/>
</dbReference>
<evidence type="ECO:0000256" key="5">
    <source>
        <dbReference type="ARBA" id="ARBA00022884"/>
    </source>
</evidence>
<accession>A0A3B7MVD7</accession>
<dbReference type="SUPFAM" id="SSF53335">
    <property type="entry name" value="S-adenosyl-L-methionine-dependent methyltransferases"/>
    <property type="match status" value="1"/>
</dbReference>
<feature type="active site" description="Nucleophile" evidence="6">
    <location>
        <position position="256"/>
    </location>
</feature>
<feature type="domain" description="SAM-dependent MTase RsmB/NOP-type" evidence="7">
    <location>
        <begin position="23"/>
        <end position="322"/>
    </location>
</feature>
<evidence type="ECO:0000256" key="3">
    <source>
        <dbReference type="ARBA" id="ARBA00022679"/>
    </source>
</evidence>
<name>A0A3B7MVD7_9BACT</name>
<dbReference type="Gene3D" id="3.30.70.1170">
    <property type="entry name" value="Sun protein, domain 3"/>
    <property type="match status" value="1"/>
</dbReference>
<dbReference type="OrthoDB" id="9810297at2"/>
<keyword evidence="1" id="KW-0963">Cytoplasm</keyword>
<dbReference type="AlphaFoldDB" id="A0A3B7MVD7"/>
<feature type="binding site" evidence="6">
    <location>
        <position position="159"/>
    </location>
    <ligand>
        <name>S-adenosyl-L-methionine</name>
        <dbReference type="ChEBI" id="CHEBI:59789"/>
    </ligand>
</feature>
<comment type="similarity">
    <text evidence="6">Belongs to the class I-like SAM-binding methyltransferase superfamily. RsmB/NOP family.</text>
</comment>
<keyword evidence="2 6" id="KW-0489">Methyltransferase</keyword>
<keyword evidence="5 6" id="KW-0694">RNA-binding</keyword>
<sequence length="482" mass="53699">MTLPQALLDSLEGIKGYDRESFIAVHNSGEQVTSIRFNPLRTGNRFHQEAGAIANEPTDNQGSSNTSNPLPIADSRLPIPWTSHGFYLTQRPSFTFDPAFHGGLYYVQEASSMFLEQALKQTTDLTQNIRVLDLCAAPGGKSTLIQSLISPGSLLLSNDVIKSRAAILEENLTKWGAANVIVTNNDPAHFARLENFFDVLVIDAPCSGSGLFRRDEAAITEWSEHNVQLCTQRQQRILADSWATLKEGGTLIYSTCSYSKEEDEEIMDWLLQELEAESLPLTIEKEWGIVEVTSESGKAVGYRFFPDKVKGEGFFLACFRKQGSSANTVRPPKRSKWQKLSKAEVEIIKPWLKPDAPVNYWKQGDMIIAFPVAQEEALLITADHLYLRKAGIIIGKIAGNGLVPDHALALSNLLSENTVAVSLKKEEALQYLRREEVKITAPHTGWTLIKYEGIALGWVKMLANRINNYYPSSWRILKSGNN</sequence>
<evidence type="ECO:0000256" key="2">
    <source>
        <dbReference type="ARBA" id="ARBA00022603"/>
    </source>
</evidence>
<keyword evidence="3 6" id="KW-0808">Transferase</keyword>
<evidence type="ECO:0000256" key="1">
    <source>
        <dbReference type="ARBA" id="ARBA00022490"/>
    </source>
</evidence>
<evidence type="ECO:0000256" key="6">
    <source>
        <dbReference type="PROSITE-ProRule" id="PRU01023"/>
    </source>
</evidence>
<reference evidence="8 9" key="1">
    <citation type="submission" date="2018-09" db="EMBL/GenBank/DDBJ databases">
        <title>Genome sequencing of strain 6GH32-13.</title>
        <authorList>
            <person name="Weon H.-Y."/>
            <person name="Heo J."/>
            <person name="Kwon S.-W."/>
        </authorList>
    </citation>
    <scope>NUCLEOTIDE SEQUENCE [LARGE SCALE GENOMIC DNA]</scope>
    <source>
        <strain evidence="8 9">5GH32-13</strain>
    </source>
</reference>
<evidence type="ECO:0000256" key="4">
    <source>
        <dbReference type="ARBA" id="ARBA00022691"/>
    </source>
</evidence>
<dbReference type="InterPro" id="IPR001678">
    <property type="entry name" value="MeTrfase_RsmB-F_NOP2_dom"/>
</dbReference>
<dbReference type="GO" id="GO:0001510">
    <property type="term" value="P:RNA methylation"/>
    <property type="evidence" value="ECO:0007669"/>
    <property type="project" value="InterPro"/>
</dbReference>
<evidence type="ECO:0000259" key="7">
    <source>
        <dbReference type="PROSITE" id="PS51686"/>
    </source>
</evidence>
<organism evidence="8 9">
    <name type="scientific">Paraflavitalea soli</name>
    <dbReference type="NCBI Taxonomy" id="2315862"/>
    <lineage>
        <taxon>Bacteria</taxon>
        <taxon>Pseudomonadati</taxon>
        <taxon>Bacteroidota</taxon>
        <taxon>Chitinophagia</taxon>
        <taxon>Chitinophagales</taxon>
        <taxon>Chitinophagaceae</taxon>
        <taxon>Paraflavitalea</taxon>
    </lineage>
</organism>
<dbReference type="PROSITE" id="PS51686">
    <property type="entry name" value="SAM_MT_RSMB_NOP"/>
    <property type="match status" value="1"/>
</dbReference>
<feature type="binding site" evidence="6">
    <location>
        <position position="186"/>
    </location>
    <ligand>
        <name>S-adenosyl-L-methionine</name>
        <dbReference type="ChEBI" id="CHEBI:59789"/>
    </ligand>
</feature>
<dbReference type="RefSeq" id="WP_119053931.1">
    <property type="nucleotide sequence ID" value="NZ_CP032157.1"/>
</dbReference>
<dbReference type="Pfam" id="PF17125">
    <property type="entry name" value="Methyltr_RsmF_N"/>
    <property type="match status" value="1"/>
</dbReference>
<dbReference type="PANTHER" id="PTHR22807:SF30">
    <property type="entry name" value="28S RRNA (CYTOSINE(4447)-C(5))-METHYLTRANSFERASE-RELATED"/>
    <property type="match status" value="1"/>
</dbReference>
<dbReference type="KEGG" id="pseg:D3H65_30480"/>
<feature type="binding site" evidence="6">
    <location>
        <position position="203"/>
    </location>
    <ligand>
        <name>S-adenosyl-L-methionine</name>
        <dbReference type="ChEBI" id="CHEBI:59789"/>
    </ligand>
</feature>
<dbReference type="InterPro" id="IPR031341">
    <property type="entry name" value="Methyltr_RsmF_N"/>
</dbReference>
<dbReference type="InterPro" id="IPR027391">
    <property type="entry name" value="Nol1_Nop2_Fmu_2"/>
</dbReference>
<dbReference type="InterPro" id="IPR023267">
    <property type="entry name" value="RCMT"/>
</dbReference>
<feature type="binding site" evidence="6">
    <location>
        <begin position="135"/>
        <end position="141"/>
    </location>
    <ligand>
        <name>S-adenosyl-L-methionine</name>
        <dbReference type="ChEBI" id="CHEBI:59789"/>
    </ligand>
</feature>
<dbReference type="Gene3D" id="3.40.50.150">
    <property type="entry name" value="Vaccinia Virus protein VP39"/>
    <property type="match status" value="1"/>
</dbReference>
<keyword evidence="4 6" id="KW-0949">S-adenosyl-L-methionine</keyword>